<dbReference type="KEGG" id="slau:SLA_5380"/>
<accession>A0A160P5S4</accession>
<feature type="domain" description="DUF1023" evidence="1">
    <location>
        <begin position="328"/>
        <end position="499"/>
    </location>
</feature>
<dbReference type="ESTHER" id="strlu-a0a160p5s4">
    <property type="family name" value="Duf_1023"/>
</dbReference>
<dbReference type="Pfam" id="PF06259">
    <property type="entry name" value="Abhydrolase_8"/>
    <property type="match status" value="1"/>
</dbReference>
<gene>
    <name evidence="2" type="ORF">SLA_5380</name>
</gene>
<proteinExistence type="predicted"/>
<evidence type="ECO:0000313" key="2">
    <source>
        <dbReference type="EMBL" id="BAU86261.1"/>
    </source>
</evidence>
<evidence type="ECO:0000259" key="1">
    <source>
        <dbReference type="Pfam" id="PF06259"/>
    </source>
</evidence>
<dbReference type="SUPFAM" id="SSF53474">
    <property type="entry name" value="alpha/beta-Hydrolases"/>
    <property type="match status" value="1"/>
</dbReference>
<reference evidence="2 3" key="1">
    <citation type="journal article" date="2016" name="Genome Announc.">
        <title>Complete Genome Sequence of Thiostrepton-Producing Streptomyces laurentii ATCC 31255.</title>
        <authorList>
            <person name="Doi K."/>
            <person name="Fujino Y."/>
            <person name="Nagayoshi Y."/>
            <person name="Ohshima T."/>
            <person name="Ogata S."/>
        </authorList>
    </citation>
    <scope>NUCLEOTIDE SEQUENCE [LARGE SCALE GENOMIC DNA]</scope>
    <source>
        <strain evidence="2 3">ATCC 31255</strain>
    </source>
</reference>
<dbReference type="InterPro" id="IPR010427">
    <property type="entry name" value="DUF1023"/>
</dbReference>
<keyword evidence="3" id="KW-1185">Reference proteome</keyword>
<name>A0A160P5S4_STRLU</name>
<dbReference type="EMBL" id="AP017424">
    <property type="protein sequence ID" value="BAU86261.1"/>
    <property type="molecule type" value="Genomic_DNA"/>
</dbReference>
<dbReference type="InterPro" id="IPR029058">
    <property type="entry name" value="AB_hydrolase_fold"/>
</dbReference>
<protein>
    <recommendedName>
        <fullName evidence="1">DUF1023 domain-containing protein</fullName>
    </recommendedName>
</protein>
<evidence type="ECO:0000313" key="3">
    <source>
        <dbReference type="Proteomes" id="UP000217676"/>
    </source>
</evidence>
<dbReference type="AlphaFoldDB" id="A0A160P5S4"/>
<dbReference type="Proteomes" id="UP000217676">
    <property type="component" value="Chromosome"/>
</dbReference>
<organism evidence="2 3">
    <name type="scientific">Streptomyces laurentii</name>
    <dbReference type="NCBI Taxonomy" id="39478"/>
    <lineage>
        <taxon>Bacteria</taxon>
        <taxon>Bacillati</taxon>
        <taxon>Actinomycetota</taxon>
        <taxon>Actinomycetes</taxon>
        <taxon>Kitasatosporales</taxon>
        <taxon>Streptomycetaceae</taxon>
        <taxon>Streptomyces</taxon>
    </lineage>
</organism>
<sequence length="592" mass="63019">MSPAGTLTWRLLRDLRLTELEQAGDGWQQLSHRADADRGRVDRAMTARLRETQAGESAEAALGRLRRLSRNFQYLHTECGLIRSTLDALAADLAEPQRRLKDALRDAEDLGFTVHEDGSVAYPAATADTPTPGLGADKAPGGTVRGGFPLAPDRLADLARHPFPSTNPHAARAQEIADRIAGAVTSAASIDATFAKTLDGLRAADGLDVTENTWKDVAHDTADVRTTVGHHLVAAIPVDESPAARRAWWEGLSDEQRREYLDIAPDLIGDVDGIPAAARDEANRRYLPLLIEEMEREGGQDSKLEALRMIQDKLGEPSEPPMLLLDIDDKGNGRAIVAYGDPDTSRNVSAYVPGLGTKLDAEFVTDTMQRAFDTAKGAREIDPSSASIIWLGYDAPGLGTVALTDSAEAGAPAFSEFMEGLDATNKNADPHLTAIGHSYGSLAVGTAARQSGGIPGADDIILLGSPGVGVDRAEDLGVSREHVFVGSAENDPVTHMPNIKEAAVGSAALASPVGALQASRVTDHLHFGQDPASAGFGAQRFKVDDGPRMIAELGFFDAHSQYFTPSLDQESADNIALVVGGQPERISREAYR</sequence>